<evidence type="ECO:0000256" key="2">
    <source>
        <dbReference type="SAM" id="SignalP"/>
    </source>
</evidence>
<dbReference type="Proteomes" id="UP000282759">
    <property type="component" value="Unassembled WGS sequence"/>
</dbReference>
<feature type="compositionally biased region" description="Basic and acidic residues" evidence="1">
    <location>
        <begin position="64"/>
        <end position="73"/>
    </location>
</feature>
<feature type="compositionally biased region" description="Low complexity" evidence="1">
    <location>
        <begin position="49"/>
        <end position="63"/>
    </location>
</feature>
<dbReference type="RefSeq" id="WP_127704883.1">
    <property type="nucleotide sequence ID" value="NZ_SACK01000004.1"/>
</dbReference>
<evidence type="ECO:0000313" key="4">
    <source>
        <dbReference type="Proteomes" id="UP000282759"/>
    </source>
</evidence>
<protein>
    <recommendedName>
        <fullName evidence="5">Entericidin</fullName>
    </recommendedName>
</protein>
<proteinExistence type="predicted"/>
<dbReference type="PROSITE" id="PS51257">
    <property type="entry name" value="PROKAR_LIPOPROTEIN"/>
    <property type="match status" value="1"/>
</dbReference>
<keyword evidence="2" id="KW-0732">Signal</keyword>
<sequence length="73" mass="7590">MKNAFKLGFFALVISAAVVACEGKGDKGSDTTVTDSSTIVTDTTAVDTNVTTDSAGKDTTVTTETEKKETETH</sequence>
<comment type="caution">
    <text evidence="3">The sequence shown here is derived from an EMBL/GenBank/DDBJ whole genome shotgun (WGS) entry which is preliminary data.</text>
</comment>
<feature type="region of interest" description="Disordered" evidence="1">
    <location>
        <begin position="49"/>
        <end position="73"/>
    </location>
</feature>
<name>A0A3S2UNL2_9SPHI</name>
<evidence type="ECO:0008006" key="5">
    <source>
        <dbReference type="Google" id="ProtNLM"/>
    </source>
</evidence>
<organism evidence="3 4">
    <name type="scientific">Mucilaginibacter limnophilus</name>
    <dbReference type="NCBI Taxonomy" id="1932778"/>
    <lineage>
        <taxon>Bacteria</taxon>
        <taxon>Pseudomonadati</taxon>
        <taxon>Bacteroidota</taxon>
        <taxon>Sphingobacteriia</taxon>
        <taxon>Sphingobacteriales</taxon>
        <taxon>Sphingobacteriaceae</taxon>
        <taxon>Mucilaginibacter</taxon>
    </lineage>
</organism>
<reference evidence="3 4" key="1">
    <citation type="submission" date="2019-01" db="EMBL/GenBank/DDBJ databases">
        <authorList>
            <person name="Chen W.-M."/>
        </authorList>
    </citation>
    <scope>NUCLEOTIDE SEQUENCE [LARGE SCALE GENOMIC DNA]</scope>
    <source>
        <strain evidence="3 4">YBJ-36</strain>
    </source>
</reference>
<dbReference type="EMBL" id="SACK01000004">
    <property type="protein sequence ID" value="RVU00541.1"/>
    <property type="molecule type" value="Genomic_DNA"/>
</dbReference>
<feature type="chain" id="PRO_5018609872" description="Entericidin" evidence="2">
    <location>
        <begin position="21"/>
        <end position="73"/>
    </location>
</feature>
<feature type="signal peptide" evidence="2">
    <location>
        <begin position="1"/>
        <end position="20"/>
    </location>
</feature>
<gene>
    <name evidence="3" type="ORF">EOD41_11095</name>
</gene>
<accession>A0A3S2UNL2</accession>
<keyword evidence="4" id="KW-1185">Reference proteome</keyword>
<dbReference type="AlphaFoldDB" id="A0A3S2UNL2"/>
<evidence type="ECO:0000256" key="1">
    <source>
        <dbReference type="SAM" id="MobiDB-lite"/>
    </source>
</evidence>
<evidence type="ECO:0000313" key="3">
    <source>
        <dbReference type="EMBL" id="RVU00541.1"/>
    </source>
</evidence>